<comment type="pathway">
    <text evidence="3">Amine and polyamine biosynthesis; betaine biosynthesis via choline pathway; betaine aldehyde from choline (monooxygenase route): step 1/1.</text>
</comment>
<evidence type="ECO:0000256" key="10">
    <source>
        <dbReference type="ARBA" id="ARBA00023004"/>
    </source>
</evidence>
<dbReference type="GO" id="GO:0051537">
    <property type="term" value="F:2 iron, 2 sulfur cluster binding"/>
    <property type="evidence" value="ECO:0007669"/>
    <property type="project" value="UniProtKB-KW"/>
</dbReference>
<dbReference type="InterPro" id="IPR001647">
    <property type="entry name" value="HTH_TetR"/>
</dbReference>
<dbReference type="InterPro" id="IPR001663">
    <property type="entry name" value="Rng_hydr_dOase-A"/>
</dbReference>
<dbReference type="SUPFAM" id="SSF63825">
    <property type="entry name" value="YWTD domain"/>
    <property type="match status" value="1"/>
</dbReference>
<dbReference type="GO" id="GO:0019133">
    <property type="term" value="F:choline monooxygenase activity"/>
    <property type="evidence" value="ECO:0007669"/>
    <property type="project" value="UniProtKB-EC"/>
</dbReference>
<dbReference type="CDD" id="cd03469">
    <property type="entry name" value="Rieske_RO_Alpha_N"/>
    <property type="match status" value="1"/>
</dbReference>
<feature type="domain" description="HTH tetR-type" evidence="15">
    <location>
        <begin position="950"/>
        <end position="1009"/>
    </location>
</feature>
<keyword evidence="7" id="KW-0001">2Fe-2S</keyword>
<dbReference type="PROSITE" id="PS50977">
    <property type="entry name" value="HTH_TETR_2"/>
    <property type="match status" value="1"/>
</dbReference>
<dbReference type="OrthoDB" id="426882at2759"/>
<evidence type="ECO:0000256" key="4">
    <source>
        <dbReference type="ARBA" id="ARBA00010848"/>
    </source>
</evidence>
<dbReference type="CDD" id="cd08887">
    <property type="entry name" value="RHO_alpha_C_3"/>
    <property type="match status" value="1"/>
</dbReference>
<dbReference type="InterPro" id="IPR017941">
    <property type="entry name" value="Rieske_2Fe-2S"/>
</dbReference>
<comment type="cofactor">
    <cofactor evidence="1">
        <name>Fe cation</name>
        <dbReference type="ChEBI" id="CHEBI:24875"/>
    </cofactor>
</comment>
<evidence type="ECO:0000256" key="8">
    <source>
        <dbReference type="ARBA" id="ARBA00022723"/>
    </source>
</evidence>
<dbReference type="SUPFAM" id="SSF50022">
    <property type="entry name" value="ISP domain"/>
    <property type="match status" value="1"/>
</dbReference>
<comment type="catalytic activity">
    <reaction evidence="13">
        <text>choline + 2 reduced [2Fe-2S]-[ferredoxin] + O2 + 2 H(+) = betaine aldehyde hydrate + 2 oxidized [2Fe-2S]-[ferredoxin] + H2O</text>
        <dbReference type="Rhea" id="RHEA:17769"/>
        <dbReference type="Rhea" id="RHEA-COMP:10000"/>
        <dbReference type="Rhea" id="RHEA-COMP:10001"/>
        <dbReference type="ChEBI" id="CHEBI:15354"/>
        <dbReference type="ChEBI" id="CHEBI:15377"/>
        <dbReference type="ChEBI" id="CHEBI:15378"/>
        <dbReference type="ChEBI" id="CHEBI:15379"/>
        <dbReference type="ChEBI" id="CHEBI:15870"/>
        <dbReference type="ChEBI" id="CHEBI:33737"/>
        <dbReference type="ChEBI" id="CHEBI:33738"/>
        <dbReference type="EC" id="1.14.15.7"/>
    </reaction>
</comment>
<organism evidence="17 18">
    <name type="scientific">Ostreobium quekettii</name>
    <dbReference type="NCBI Taxonomy" id="121088"/>
    <lineage>
        <taxon>Eukaryota</taxon>
        <taxon>Viridiplantae</taxon>
        <taxon>Chlorophyta</taxon>
        <taxon>core chlorophytes</taxon>
        <taxon>Ulvophyceae</taxon>
        <taxon>TCBD clade</taxon>
        <taxon>Bryopsidales</taxon>
        <taxon>Ostreobineae</taxon>
        <taxon>Ostreobiaceae</taxon>
        <taxon>Ostreobium</taxon>
    </lineage>
</organism>
<keyword evidence="10" id="KW-0408">Iron</keyword>
<dbReference type="Pfam" id="PF00355">
    <property type="entry name" value="Rieske"/>
    <property type="match status" value="1"/>
</dbReference>
<evidence type="ECO:0000256" key="5">
    <source>
        <dbReference type="ARBA" id="ARBA00012763"/>
    </source>
</evidence>
<dbReference type="Pfam" id="PF00848">
    <property type="entry name" value="Ring_hydroxyl_A"/>
    <property type="match status" value="1"/>
</dbReference>
<keyword evidence="8" id="KW-0479">Metal-binding</keyword>
<proteinExistence type="inferred from homology"/>
<dbReference type="EC" id="1.14.15.7" evidence="5"/>
<feature type="domain" description="Ig-like" evidence="14">
    <location>
        <begin position="1"/>
        <end position="81"/>
    </location>
</feature>
<dbReference type="Proteomes" id="UP000708148">
    <property type="component" value="Unassembled WGS sequence"/>
</dbReference>
<evidence type="ECO:0000259" key="15">
    <source>
        <dbReference type="PROSITE" id="PS50977"/>
    </source>
</evidence>
<dbReference type="PROSITE" id="PS51296">
    <property type="entry name" value="RIESKE"/>
    <property type="match status" value="1"/>
</dbReference>
<dbReference type="PANTHER" id="PTHR43756">
    <property type="entry name" value="CHOLINE MONOOXYGENASE, CHLOROPLASTIC"/>
    <property type="match status" value="1"/>
</dbReference>
<dbReference type="InterPro" id="IPR015879">
    <property type="entry name" value="Ring_hydroxy_dOase_asu_C_dom"/>
</dbReference>
<keyword evidence="9" id="KW-0560">Oxidoreductase</keyword>
<evidence type="ECO:0000259" key="16">
    <source>
        <dbReference type="PROSITE" id="PS51296"/>
    </source>
</evidence>
<accession>A0A8S1JDD0</accession>
<evidence type="ECO:0000259" key="14">
    <source>
        <dbReference type="PROSITE" id="PS50835"/>
    </source>
</evidence>
<dbReference type="PANTHER" id="PTHR43756:SF5">
    <property type="entry name" value="CHOLINE MONOOXYGENASE, CHLOROPLASTIC"/>
    <property type="match status" value="1"/>
</dbReference>
<dbReference type="PROSITE" id="PS50835">
    <property type="entry name" value="IG_LIKE"/>
    <property type="match status" value="1"/>
</dbReference>
<evidence type="ECO:0000313" key="17">
    <source>
        <dbReference type="EMBL" id="CAD7703642.1"/>
    </source>
</evidence>
<dbReference type="EMBL" id="CAJHUC010002339">
    <property type="protein sequence ID" value="CAD7703642.1"/>
    <property type="molecule type" value="Genomic_DNA"/>
</dbReference>
<dbReference type="Gene3D" id="1.10.357.10">
    <property type="entry name" value="Tetracycline Repressor, domain 2"/>
    <property type="match status" value="1"/>
</dbReference>
<evidence type="ECO:0000256" key="1">
    <source>
        <dbReference type="ARBA" id="ARBA00001962"/>
    </source>
</evidence>
<evidence type="ECO:0000256" key="6">
    <source>
        <dbReference type="ARBA" id="ARBA00014931"/>
    </source>
</evidence>
<dbReference type="Gene3D" id="3.90.380.10">
    <property type="entry name" value="Naphthalene 1,2-dioxygenase Alpha Subunit, Chain A, domain 1"/>
    <property type="match status" value="1"/>
</dbReference>
<evidence type="ECO:0000313" key="18">
    <source>
        <dbReference type="Proteomes" id="UP000708148"/>
    </source>
</evidence>
<keyword evidence="18" id="KW-1185">Reference proteome</keyword>
<evidence type="ECO:0000256" key="11">
    <source>
        <dbReference type="ARBA" id="ARBA00023014"/>
    </source>
</evidence>
<dbReference type="Pfam" id="PF00440">
    <property type="entry name" value="TetR_N"/>
    <property type="match status" value="1"/>
</dbReference>
<comment type="caution">
    <text evidence="17">The sequence shown here is derived from an EMBL/GenBank/DDBJ whole genome shotgun (WGS) entry which is preliminary data.</text>
</comment>
<gene>
    <name evidence="17" type="ORF">OSTQU699_LOCUS8999</name>
</gene>
<comment type="function">
    <text evidence="2">Catalyzes the first step of the osmoprotectant glycine betaine synthesis.</text>
</comment>
<evidence type="ECO:0000256" key="13">
    <source>
        <dbReference type="ARBA" id="ARBA00049097"/>
    </source>
</evidence>
<evidence type="ECO:0000256" key="2">
    <source>
        <dbReference type="ARBA" id="ARBA00002149"/>
    </source>
</evidence>
<dbReference type="SUPFAM" id="SSF55961">
    <property type="entry name" value="Bet v1-like"/>
    <property type="match status" value="1"/>
</dbReference>
<dbReference type="SUPFAM" id="SSF46689">
    <property type="entry name" value="Homeodomain-like"/>
    <property type="match status" value="1"/>
</dbReference>
<dbReference type="GO" id="GO:0005506">
    <property type="term" value="F:iron ion binding"/>
    <property type="evidence" value="ECO:0007669"/>
    <property type="project" value="InterPro"/>
</dbReference>
<name>A0A8S1JDD0_9CHLO</name>
<dbReference type="PRINTS" id="PR00090">
    <property type="entry name" value="RNGDIOXGNASE"/>
</dbReference>
<dbReference type="InterPro" id="IPR007110">
    <property type="entry name" value="Ig-like_dom"/>
</dbReference>
<dbReference type="InterPro" id="IPR009057">
    <property type="entry name" value="Homeodomain-like_sf"/>
</dbReference>
<comment type="similarity">
    <text evidence="4">Belongs to the choline monooxygenase family.</text>
</comment>
<feature type="domain" description="Rieske" evidence="16">
    <location>
        <begin position="1106"/>
        <end position="1212"/>
    </location>
</feature>
<dbReference type="Gene3D" id="2.102.10.10">
    <property type="entry name" value="Rieske [2Fe-2S] iron-sulphur domain"/>
    <property type="match status" value="1"/>
</dbReference>
<evidence type="ECO:0000256" key="12">
    <source>
        <dbReference type="ARBA" id="ARBA00023125"/>
    </source>
</evidence>
<sequence length="1428" mass="156285">MLEGAEIYPENPLPGERLDCQPIFGEGGGELPAIEYVWTREDGEVVAQTARLQTDKVRGGDTLTCTATVASEQQSFQASVEVRAIEMVKDLGPSDTDVELWQDTFGRLAFFVTEGKEDATLWTTDHTGQNLRELLSLPRSSASSSRGATITPLSARLDTGIFFIVEDHLDSGLWFTDGTVAGTTRLSSYTPEEQQVFIPRGSALAYMVLQDGIHGAEPWASDGTLAGTRLLADVKPGPSSSGARFSSDPEDLFGDEVIFVANDGVHGFEMWRTDGTSQNTSMLFDFAQGAASGVFFPPRVAGPSLLFIGESPMFGGEVHVSDGTLAGTRIVLDIAQGPASGVNRDFLQRVGERFLFYGTNATSGEELWTTDGTVQNTEILVEVTAGSAPGYVSWTSEVEGSDRVLFVAGLGPARRLWSSDGTPQGTAAITGDATTPFAFDKASWKDALFFDGMIYFLVDDDVHGKQIWRSDGTEVGTSMLQWPAPSALPAGYPDDGSPRELAVYNGFLHFTADDGVNGRELWRTDGTASGTALFADVLLGARGSSPEFVAVDDGLVLLGSDPSDFLVHRGVLYFTAATSARREFFKYDPLGGGSPAVIGSPYEIADAVKPLVFDDEVYLEGNGYDDTQGLYAISGGLLGVPGLSQPLVKSTPSGDVLLFTTYSTFESEVWRSDGTSSGTARIALLDGALWPTLVPVGDRVLLADRFDDSLYVITEQLDRVIALPARASFEQERQDYMRFGDSVLFRNPEDNELWISDGTAAGTVSLLSGVHDFGARPGDYAEHDGVMYFTAGQSAELWRTDGTAAGTERVMTSGDVGSRHIVDMAFLGDLLVFETARYFGDIAGLHALDLATSEVTTLSSSVIFAPDAALSASVILDNRLVFAALRAKDGGEVGQLWVTDGTSRGTRQVMILEQASDVELPVGVEFVELNDSVYFSFDDGVHGSELWRIDKTRERLLEATIQELVEQDGVVEFASVAARAGVSAGAPYRHFSSKSAMLVALVDDFYDDWEALAYRPTLDEVSEDWWEREKERIRLTVEYHYKHPLGGGCQMNREKELEVLETSLAMTLEKRRPIDGDEAFVAVTDYSDVERFEREKERIFRRSFNVVTLATNVASPGDFITADVIGTPVIVARGEDGQLRAFLNVCRHRGATVELREQGHCKRFVCPYHAWTYNTDGTLHKVRHAEGFPTLEPSEHGLVELPCMEAAGLVLVCPTPGHTPELLPVELIEELEHVLGPRPTTYASSSKTWEANWKLVVEGGIESYHFLIAHRDTIAPFFGDTLSTWERIGSHIRSVLPKKSIKTLEETPREQWDIREHTHVVYTIHPNAMILLQRSHFDLILMNPIAVDLTHIEVLTVGTAPEDGDPSEKALRFLKENHAFSVRTLDEDFEIGEQIQRGLASGANTHFRFARFEGALTDWRQRIDAQVE</sequence>
<protein>
    <recommendedName>
        <fullName evidence="6">Choline monooxygenase, chloroplastic</fullName>
        <ecNumber evidence="5">1.14.15.7</ecNumber>
    </recommendedName>
</protein>
<keyword evidence="12" id="KW-0238">DNA-binding</keyword>
<reference evidence="17" key="1">
    <citation type="submission" date="2020-12" db="EMBL/GenBank/DDBJ databases">
        <authorList>
            <person name="Iha C."/>
        </authorList>
    </citation>
    <scope>NUCLEOTIDE SEQUENCE</scope>
</reference>
<evidence type="ECO:0000256" key="3">
    <source>
        <dbReference type="ARBA" id="ARBA00004866"/>
    </source>
</evidence>
<dbReference type="GO" id="GO:0003677">
    <property type="term" value="F:DNA binding"/>
    <property type="evidence" value="ECO:0007669"/>
    <property type="project" value="UniProtKB-KW"/>
</dbReference>
<dbReference type="InterPro" id="IPR036922">
    <property type="entry name" value="Rieske_2Fe-2S_sf"/>
</dbReference>
<evidence type="ECO:0000256" key="7">
    <source>
        <dbReference type="ARBA" id="ARBA00022714"/>
    </source>
</evidence>
<keyword evidence="11" id="KW-0411">Iron-sulfur</keyword>
<evidence type="ECO:0000256" key="9">
    <source>
        <dbReference type="ARBA" id="ARBA00023002"/>
    </source>
</evidence>